<dbReference type="EMBL" id="JACOMF010000076">
    <property type="protein sequence ID" value="MBC4018739.1"/>
    <property type="molecule type" value="Genomic_DNA"/>
</dbReference>
<dbReference type="InterPro" id="IPR018688">
    <property type="entry name" value="PpoB2-like"/>
</dbReference>
<feature type="transmembrane region" description="Helical" evidence="1">
    <location>
        <begin position="238"/>
        <end position="260"/>
    </location>
</feature>
<proteinExistence type="predicted"/>
<accession>A0A9X0R3E3</accession>
<reference evidence="2" key="1">
    <citation type="submission" date="2020-08" db="EMBL/GenBank/DDBJ databases">
        <authorList>
            <person name="Hu Y."/>
            <person name="Nguyen S.V."/>
            <person name="Li F."/>
            <person name="Fanning S."/>
        </authorList>
    </citation>
    <scope>NUCLEOTIDE SEQUENCE</scope>
    <source>
        <strain evidence="2">SYSU D8009</strain>
    </source>
</reference>
<feature type="transmembrane region" description="Helical" evidence="1">
    <location>
        <begin position="103"/>
        <end position="127"/>
    </location>
</feature>
<feature type="transmembrane region" description="Helical" evidence="1">
    <location>
        <begin position="16"/>
        <end position="35"/>
    </location>
</feature>
<dbReference type="RefSeq" id="WP_186773482.1">
    <property type="nucleotide sequence ID" value="NZ_JACOMF010000076.1"/>
</dbReference>
<protein>
    <submittedName>
        <fullName evidence="2">DUF2182 domain-containing protein</fullName>
    </submittedName>
</protein>
<dbReference type="AlphaFoldDB" id="A0A9X0R3E3"/>
<feature type="transmembrane region" description="Helical" evidence="1">
    <location>
        <begin position="65"/>
        <end position="91"/>
    </location>
</feature>
<evidence type="ECO:0000256" key="1">
    <source>
        <dbReference type="SAM" id="Phobius"/>
    </source>
</evidence>
<feature type="transmembrane region" description="Helical" evidence="1">
    <location>
        <begin position="197"/>
        <end position="226"/>
    </location>
</feature>
<feature type="transmembrane region" description="Helical" evidence="1">
    <location>
        <begin position="133"/>
        <end position="156"/>
    </location>
</feature>
<dbReference type="Proteomes" id="UP000600101">
    <property type="component" value="Unassembled WGS sequence"/>
</dbReference>
<keyword evidence="1" id="KW-1133">Transmembrane helix</keyword>
<keyword evidence="3" id="KW-1185">Reference proteome</keyword>
<keyword evidence="1" id="KW-0812">Transmembrane</keyword>
<evidence type="ECO:0000313" key="2">
    <source>
        <dbReference type="EMBL" id="MBC4018739.1"/>
    </source>
</evidence>
<organism evidence="2 3">
    <name type="scientific">Siccirubricoccus deserti</name>
    <dbReference type="NCBI Taxonomy" id="2013562"/>
    <lineage>
        <taxon>Bacteria</taxon>
        <taxon>Pseudomonadati</taxon>
        <taxon>Pseudomonadota</taxon>
        <taxon>Alphaproteobacteria</taxon>
        <taxon>Acetobacterales</taxon>
        <taxon>Roseomonadaceae</taxon>
        <taxon>Siccirubricoccus</taxon>
    </lineage>
</organism>
<dbReference type="Pfam" id="PF09948">
    <property type="entry name" value="PpoB2"/>
    <property type="match status" value="1"/>
</dbReference>
<comment type="caution">
    <text evidence="2">The sequence shown here is derived from an EMBL/GenBank/DDBJ whole genome shotgun (WGS) entry which is preliminary data.</text>
</comment>
<sequence length="261" mass="27646">MSDAAPLDWMLRRDRFVTMAVLVTVVALAWGYVLFGAGMDMSAAMTDAAMAMPIAWSRGHAAMMALMWVLMMLAMMLPSAAPMILLHATLSRRRDPARGGRRALVFTLGYGAVWGSFALAATAAQWALERAGLLTPAMAVGTAAVASALFVAAGVYQFTRLKRACLEHCRSPLEFLAAHWRRDLGGAFAMGARHGGYCLGCCWAMMLLLFAGGVMDFAWIAGLALLVMAEKLLPGGPVVGRVLGVVLIIWGAAGLIVAVAA</sequence>
<name>A0A9X0R3E3_9PROT</name>
<gene>
    <name evidence="2" type="ORF">H7965_26120</name>
</gene>
<evidence type="ECO:0000313" key="3">
    <source>
        <dbReference type="Proteomes" id="UP000600101"/>
    </source>
</evidence>
<keyword evidence="1" id="KW-0472">Membrane</keyword>